<dbReference type="InterPro" id="IPR036976">
    <property type="entry name" value="RimM_N_sf"/>
</dbReference>
<dbReference type="GO" id="GO:0006364">
    <property type="term" value="P:rRNA processing"/>
    <property type="evidence" value="ECO:0007669"/>
    <property type="project" value="InterPro"/>
</dbReference>
<accession>F1T6D5</accession>
<dbReference type="GeneID" id="93210487"/>
<dbReference type="SUPFAM" id="SSF50346">
    <property type="entry name" value="PRC-barrel domain"/>
    <property type="match status" value="1"/>
</dbReference>
<dbReference type="Proteomes" id="UP000005947">
    <property type="component" value="Unassembled WGS sequence"/>
</dbReference>
<organism evidence="1 2">
    <name type="scientific">Fannyhessea vaginae DSM 15829</name>
    <dbReference type="NCBI Taxonomy" id="525256"/>
    <lineage>
        <taxon>Bacteria</taxon>
        <taxon>Bacillati</taxon>
        <taxon>Actinomycetota</taxon>
        <taxon>Coriobacteriia</taxon>
        <taxon>Coriobacteriales</taxon>
        <taxon>Atopobiaceae</taxon>
        <taxon>Fannyhessea</taxon>
    </lineage>
</organism>
<comment type="caution">
    <text evidence="1">The sequence shown here is derived from an EMBL/GenBank/DDBJ whole genome shotgun (WGS) entry which is preliminary data.</text>
</comment>
<dbReference type="EMBL" id="ACGK02000002">
    <property type="protein sequence ID" value="EGF23040.1"/>
    <property type="molecule type" value="Genomic_DNA"/>
</dbReference>
<evidence type="ECO:0000313" key="1">
    <source>
        <dbReference type="EMBL" id="EGF23040.1"/>
    </source>
</evidence>
<dbReference type="Gene3D" id="2.40.30.60">
    <property type="entry name" value="RimM"/>
    <property type="match status" value="1"/>
</dbReference>
<sequence length="176" mass="19491">MSCPEYSVFARISKVYGNKGEVVAHFVHGFSFTPTSKQELYCIPPMLHRPRVLHVQAATCAADGLVLLCAELDSRSMAESYVGTYLAINRCDLTDEQAKQSIEPVLNRAVHDKRFGDLGVVSEVLRSSAQDTLLVHGRYSDVMIPLVPEFVDDITADTDVITTHIPQSLLDLQSRL</sequence>
<proteinExistence type="predicted"/>
<keyword evidence="2" id="KW-1185">Reference proteome</keyword>
<dbReference type="SUPFAM" id="SSF50447">
    <property type="entry name" value="Translation proteins"/>
    <property type="match status" value="1"/>
</dbReference>
<dbReference type="RefSeq" id="WP_006303239.1">
    <property type="nucleotide sequence ID" value="NZ_ACGK02000002.1"/>
</dbReference>
<gene>
    <name evidence="1" type="ORF">HMPREF0091_11035</name>
</gene>
<dbReference type="eggNOG" id="COG0806">
    <property type="taxonomic scope" value="Bacteria"/>
</dbReference>
<dbReference type="OrthoDB" id="9783509at2"/>
<dbReference type="Gene3D" id="2.30.30.240">
    <property type="entry name" value="PRC-barrel domain"/>
    <property type="match status" value="1"/>
</dbReference>
<protein>
    <submittedName>
        <fullName evidence="1">Uncharacterized protein</fullName>
    </submittedName>
</protein>
<name>F1T6D5_9ACTN</name>
<evidence type="ECO:0000313" key="2">
    <source>
        <dbReference type="Proteomes" id="UP000005947"/>
    </source>
</evidence>
<dbReference type="InterPro" id="IPR011033">
    <property type="entry name" value="PRC_barrel-like_sf"/>
</dbReference>
<dbReference type="InterPro" id="IPR009000">
    <property type="entry name" value="Transl_B-barrel_sf"/>
</dbReference>
<dbReference type="AlphaFoldDB" id="F1T6D5"/>
<reference evidence="1 2" key="1">
    <citation type="submission" date="2011-02" db="EMBL/GenBank/DDBJ databases">
        <authorList>
            <person name="Muzny D."/>
            <person name="Qin X."/>
            <person name="Buhay C."/>
            <person name="Dugan-Rocha S."/>
            <person name="Ding Y."/>
            <person name="Chen G."/>
            <person name="Hawes A."/>
            <person name="Holder M."/>
            <person name="Jhangiani S."/>
            <person name="Johnson A."/>
            <person name="Khan Z."/>
            <person name="Li Z."/>
            <person name="Liu W."/>
            <person name="Liu X."/>
            <person name="Perez L."/>
            <person name="Shen H."/>
            <person name="Wang Q."/>
            <person name="Watt J."/>
            <person name="Xi L."/>
            <person name="Xin Y."/>
            <person name="Zhou J."/>
            <person name="Deng J."/>
            <person name="Jiang H."/>
            <person name="Liu Y."/>
            <person name="Qu J."/>
            <person name="Song X.-Z."/>
            <person name="Zhang L."/>
            <person name="Villasana D."/>
            <person name="Johnson A."/>
            <person name="Liu J."/>
            <person name="Liyanage D."/>
            <person name="Lorensuhewa L."/>
            <person name="Robinson T."/>
            <person name="Song A."/>
            <person name="Song B.-B."/>
            <person name="Dinh H."/>
            <person name="Thornton R."/>
            <person name="Coyle M."/>
            <person name="Francisco L."/>
            <person name="Jackson L."/>
            <person name="Javaid M."/>
            <person name="Korchina V."/>
            <person name="Kovar C."/>
            <person name="Mata R."/>
            <person name="Mathew T."/>
            <person name="Ngo R."/>
            <person name="Nguyen L."/>
            <person name="Nguyen N."/>
            <person name="Okwuonu G."/>
            <person name="Ongeri F."/>
            <person name="Pham C."/>
            <person name="Simmons D."/>
            <person name="Wilczek-Boney K."/>
            <person name="Hale W."/>
            <person name="Jakkamsetti A."/>
            <person name="Pham P."/>
            <person name="Ruth R."/>
            <person name="San Lucas F."/>
            <person name="Warren J."/>
            <person name="Zhang J."/>
            <person name="Zhao Z."/>
            <person name="Zhou C."/>
            <person name="Zhu D."/>
            <person name="Lee S."/>
            <person name="Bess C."/>
            <person name="Blankenburg K."/>
            <person name="Forbes L."/>
            <person name="Fu Q."/>
            <person name="Gubbala S."/>
            <person name="Hirani K."/>
            <person name="Jayaseelan J.C."/>
            <person name="Lara F."/>
            <person name="Munidasa M."/>
            <person name="Palculict T."/>
            <person name="Patil S."/>
            <person name="Pu L.-L."/>
            <person name="Saada N."/>
            <person name="Tang L."/>
            <person name="Weissenberger G."/>
            <person name="Zhu Y."/>
            <person name="Hemphill L."/>
            <person name="Shang Y."/>
            <person name="Youmans B."/>
            <person name="Ayvaz T."/>
            <person name="Ross M."/>
            <person name="Santibanez J."/>
            <person name="Aqrawi P."/>
            <person name="Gross S."/>
            <person name="Joshi V."/>
            <person name="Fowler G."/>
            <person name="Nazareth L."/>
            <person name="Reid J."/>
            <person name="Worley K."/>
            <person name="Petrosino J."/>
            <person name="Highlander S."/>
            <person name="Gibbs R."/>
        </authorList>
    </citation>
    <scope>NUCLEOTIDE SEQUENCE [LARGE SCALE GENOMIC DNA]</scope>
    <source>
        <strain evidence="1 2">DSM 15829</strain>
    </source>
</reference>